<dbReference type="STRING" id="685588.A0A067TR73"/>
<feature type="compositionally biased region" description="Low complexity" evidence="1">
    <location>
        <begin position="107"/>
        <end position="121"/>
    </location>
</feature>
<proteinExistence type="predicted"/>
<feature type="compositionally biased region" description="Pro residues" evidence="1">
    <location>
        <begin position="82"/>
        <end position="93"/>
    </location>
</feature>
<dbReference type="EMBL" id="KL142367">
    <property type="protein sequence ID" value="KDR85725.1"/>
    <property type="molecule type" value="Genomic_DNA"/>
</dbReference>
<name>A0A067TR73_GALM3</name>
<evidence type="ECO:0000313" key="2">
    <source>
        <dbReference type="EMBL" id="KDR85725.1"/>
    </source>
</evidence>
<feature type="region of interest" description="Disordered" evidence="1">
    <location>
        <begin position="418"/>
        <end position="541"/>
    </location>
</feature>
<sequence length="541" mass="57501">MPSKSVLGLSERGQTSSPTLRIRSKVSNLAKAAAESSPTASSPGSSVSPPLFPSARLANPPRTRAPSTSSAVGQQQSQQQLSPPPPTSPPPQFYPITTAVPAANPHRFASNRPPAARSSPPTAHHVFQSFSQPSSATLHSDQGSSSSSSRPRSASAFLNLNGTGTATAKVDPASIPLPPHSPPASAVSFSSRSSVSRSSASVSYLGPGTGTESPSTDGGSQRGLSVKQQQQQSTPDNLRATLDNLMQYTSGLADDDEGDSGHDRETDGELVGAEEHKVKAAAKSNRKIADLEITNRSLLAINASLEATKHRQAKEIHELRRKLRESRLILPPRAYRDVKSSLGPAELEDDEEDVDDDDDDEEEEDEEEGGGDGDEGVDGDVSGKGGKGKGKGDEIYKRVRVMLDALLKSGQAALERQVKDFPEGGRGAAKVLSPEELKDWRGTNGIEQDNEHEHEHDEHDTALDNSGLEPESRTQEGLEAHGQEGDYSHIHIPRKEDEDEGDHDVGNDTITSEDEVEAMTIPAFSPSSSPPPPPILITQPS</sequence>
<dbReference type="HOGENOM" id="CLU_031557_0_0_1"/>
<dbReference type="PANTHER" id="PTHR38701">
    <property type="entry name" value="CHROMOSOME 8, WHOLE GENOME SHOTGUN SEQUENCE"/>
    <property type="match status" value="1"/>
</dbReference>
<feature type="region of interest" description="Disordered" evidence="1">
    <location>
        <begin position="1"/>
        <end position="278"/>
    </location>
</feature>
<feature type="compositionally biased region" description="Polar residues" evidence="1">
    <location>
        <begin position="210"/>
        <end position="236"/>
    </location>
</feature>
<feature type="compositionally biased region" description="Low complexity" evidence="1">
    <location>
        <begin position="183"/>
        <end position="203"/>
    </location>
</feature>
<feature type="compositionally biased region" description="Low complexity" evidence="1">
    <location>
        <begin position="30"/>
        <end position="49"/>
    </location>
</feature>
<protein>
    <submittedName>
        <fullName evidence="2">Uncharacterized protein</fullName>
    </submittedName>
</protein>
<accession>A0A067TR73</accession>
<keyword evidence="3" id="KW-1185">Reference proteome</keyword>
<feature type="compositionally biased region" description="Basic and acidic residues" evidence="1">
    <location>
        <begin position="449"/>
        <end position="462"/>
    </location>
</feature>
<feature type="compositionally biased region" description="Basic and acidic residues" evidence="1">
    <location>
        <begin position="470"/>
        <end position="496"/>
    </location>
</feature>
<feature type="compositionally biased region" description="Acidic residues" evidence="1">
    <location>
        <begin position="346"/>
        <end position="378"/>
    </location>
</feature>
<gene>
    <name evidence="2" type="ORF">GALMADRAFT_84824</name>
</gene>
<evidence type="ECO:0000313" key="3">
    <source>
        <dbReference type="Proteomes" id="UP000027222"/>
    </source>
</evidence>
<feature type="compositionally biased region" description="Low complexity" evidence="1">
    <location>
        <begin position="144"/>
        <end position="156"/>
    </location>
</feature>
<feature type="compositionally biased region" description="Basic and acidic residues" evidence="1">
    <location>
        <begin position="259"/>
        <end position="278"/>
    </location>
</feature>
<reference evidence="3" key="1">
    <citation type="journal article" date="2014" name="Proc. Natl. Acad. Sci. U.S.A.">
        <title>Extensive sampling of basidiomycete genomes demonstrates inadequacy of the white-rot/brown-rot paradigm for wood decay fungi.</title>
        <authorList>
            <person name="Riley R."/>
            <person name="Salamov A.A."/>
            <person name="Brown D.W."/>
            <person name="Nagy L.G."/>
            <person name="Floudas D."/>
            <person name="Held B.W."/>
            <person name="Levasseur A."/>
            <person name="Lombard V."/>
            <person name="Morin E."/>
            <person name="Otillar R."/>
            <person name="Lindquist E.A."/>
            <person name="Sun H."/>
            <person name="LaButti K.M."/>
            <person name="Schmutz J."/>
            <person name="Jabbour D."/>
            <person name="Luo H."/>
            <person name="Baker S.E."/>
            <person name="Pisabarro A.G."/>
            <person name="Walton J.D."/>
            <person name="Blanchette R.A."/>
            <person name="Henrissat B."/>
            <person name="Martin F."/>
            <person name="Cullen D."/>
            <person name="Hibbett D.S."/>
            <person name="Grigoriev I.V."/>
        </authorList>
    </citation>
    <scope>NUCLEOTIDE SEQUENCE [LARGE SCALE GENOMIC DNA]</scope>
    <source>
        <strain evidence="3">CBS 339.88</strain>
    </source>
</reference>
<dbReference type="OrthoDB" id="2555519at2759"/>
<dbReference type="Proteomes" id="UP000027222">
    <property type="component" value="Unassembled WGS sequence"/>
</dbReference>
<feature type="region of interest" description="Disordered" evidence="1">
    <location>
        <begin position="333"/>
        <end position="395"/>
    </location>
</feature>
<dbReference type="AlphaFoldDB" id="A0A067TR73"/>
<feature type="compositionally biased region" description="Polar residues" evidence="1">
    <location>
        <begin position="128"/>
        <end position="143"/>
    </location>
</feature>
<dbReference type="PANTHER" id="PTHR38701:SF1">
    <property type="entry name" value="UP-REGULATED DURING SEPTATION PROTEIN 1 DOMAIN-CONTAINING PROTEIN"/>
    <property type="match status" value="1"/>
</dbReference>
<evidence type="ECO:0000256" key="1">
    <source>
        <dbReference type="SAM" id="MobiDB-lite"/>
    </source>
</evidence>
<organism evidence="2 3">
    <name type="scientific">Galerina marginata (strain CBS 339.88)</name>
    <dbReference type="NCBI Taxonomy" id="685588"/>
    <lineage>
        <taxon>Eukaryota</taxon>
        <taxon>Fungi</taxon>
        <taxon>Dikarya</taxon>
        <taxon>Basidiomycota</taxon>
        <taxon>Agaricomycotina</taxon>
        <taxon>Agaricomycetes</taxon>
        <taxon>Agaricomycetidae</taxon>
        <taxon>Agaricales</taxon>
        <taxon>Agaricineae</taxon>
        <taxon>Strophariaceae</taxon>
        <taxon>Galerina</taxon>
    </lineage>
</organism>